<name>Q45R91_STRFR</name>
<dbReference type="Pfam" id="PF19508">
    <property type="entry name" value="DUF6042"/>
    <property type="match status" value="1"/>
</dbReference>
<organism evidence="1">
    <name type="scientific">Streptomyces fradiae</name>
    <name type="common">Streptomyces roseoflavus</name>
    <dbReference type="NCBI Taxonomy" id="1906"/>
    <lineage>
        <taxon>Bacteria</taxon>
        <taxon>Bacillati</taxon>
        <taxon>Actinomycetota</taxon>
        <taxon>Actinomycetes</taxon>
        <taxon>Kitasatosporales</taxon>
        <taxon>Streptomycetaceae</taxon>
        <taxon>Streptomyces</taxon>
    </lineage>
</organism>
<reference evidence="1" key="1">
    <citation type="journal article" date="2006" name="J. Ind. Microbiol. Biotechnol.">
        <title>The lipopeptide antibiotic A54145 biosynthetic gene cluster from Streptomyces fradiae.</title>
        <authorList>
            <person name="Miao V."/>
            <person name="Brost R."/>
            <person name="Chapple J."/>
            <person name="She K."/>
            <person name="Coeffet-Le Gal M.F."/>
            <person name="Baltz R.H."/>
        </authorList>
    </citation>
    <scope>NUCLEOTIDE SEQUENCE</scope>
    <source>
        <strain evidence="1">NRRL18158</strain>
    </source>
</reference>
<sequence>MTEKASVPVPRRDMSMHNDWWASGWDHVLPRQGFPLTLLIGTACQPDFVGSLDDLMQEIFDGHWGMIGGDLDGPLTFSWPDAKDEDWDFEDAPEGREAWEAARWEQFSAMLTTAGFPVPTTVRELSELYMRWGLAHRQETPDGTRWSMPAVLPLPGDLLPLDPETAERLDELRWTTRTRPLLDALIAHLTDDLGRPAETLTSLDRLAAATGRDVYDIRLALVELVKSGDAHVRRGEEPADAERLEAHRRFRLVMDWQHFSENRVQRHLGARPA</sequence>
<dbReference type="InterPro" id="IPR046105">
    <property type="entry name" value="DUF6042"/>
</dbReference>
<accession>Q45R91</accession>
<dbReference type="EMBL" id="DQ118863">
    <property type="protein sequence ID" value="AAZ23069.1"/>
    <property type="molecule type" value="Genomic_DNA"/>
</dbReference>
<proteinExistence type="predicted"/>
<evidence type="ECO:0000313" key="1">
    <source>
        <dbReference type="EMBL" id="AAZ23069.1"/>
    </source>
</evidence>
<dbReference type="AlphaFoldDB" id="Q45R91"/>
<protein>
    <submittedName>
        <fullName evidence="1">Uncharacterized protein</fullName>
    </submittedName>
</protein>